<name>A0AAN6U324_9PEZI</name>
<keyword evidence="2" id="KW-1185">Reference proteome</keyword>
<protein>
    <submittedName>
        <fullName evidence="1">Uncharacterized protein</fullName>
    </submittedName>
</protein>
<dbReference type="Pfam" id="PF13095">
    <property type="entry name" value="FTA2"/>
    <property type="match status" value="1"/>
</dbReference>
<proteinExistence type="predicted"/>
<reference evidence="1" key="1">
    <citation type="journal article" date="2023" name="Mol. Phylogenet. Evol.">
        <title>Genome-scale phylogeny and comparative genomics of the fungal order Sordariales.</title>
        <authorList>
            <person name="Hensen N."/>
            <person name="Bonometti L."/>
            <person name="Westerberg I."/>
            <person name="Brannstrom I.O."/>
            <person name="Guillou S."/>
            <person name="Cros-Aarteil S."/>
            <person name="Calhoun S."/>
            <person name="Haridas S."/>
            <person name="Kuo A."/>
            <person name="Mondo S."/>
            <person name="Pangilinan J."/>
            <person name="Riley R."/>
            <person name="LaButti K."/>
            <person name="Andreopoulos B."/>
            <person name="Lipzen A."/>
            <person name="Chen C."/>
            <person name="Yan M."/>
            <person name="Daum C."/>
            <person name="Ng V."/>
            <person name="Clum A."/>
            <person name="Steindorff A."/>
            <person name="Ohm R.A."/>
            <person name="Martin F."/>
            <person name="Silar P."/>
            <person name="Natvig D.O."/>
            <person name="Lalanne C."/>
            <person name="Gautier V."/>
            <person name="Ament-Velasquez S.L."/>
            <person name="Kruys A."/>
            <person name="Hutchinson M.I."/>
            <person name="Powell A.J."/>
            <person name="Barry K."/>
            <person name="Miller A.N."/>
            <person name="Grigoriev I.V."/>
            <person name="Debuchy R."/>
            <person name="Gladieux P."/>
            <person name="Hiltunen Thoren M."/>
            <person name="Johannesson H."/>
        </authorList>
    </citation>
    <scope>NUCLEOTIDE SEQUENCE</scope>
    <source>
        <strain evidence="1">CBS 731.68</strain>
    </source>
</reference>
<dbReference type="InterPro" id="IPR025213">
    <property type="entry name" value="Sim4_Fta2"/>
</dbReference>
<evidence type="ECO:0000313" key="2">
    <source>
        <dbReference type="Proteomes" id="UP001302602"/>
    </source>
</evidence>
<reference evidence="1" key="2">
    <citation type="submission" date="2023-05" db="EMBL/GenBank/DDBJ databases">
        <authorList>
            <consortium name="Lawrence Berkeley National Laboratory"/>
            <person name="Steindorff A."/>
            <person name="Hensen N."/>
            <person name="Bonometti L."/>
            <person name="Westerberg I."/>
            <person name="Brannstrom I.O."/>
            <person name="Guillou S."/>
            <person name="Cros-Aarteil S."/>
            <person name="Calhoun S."/>
            <person name="Haridas S."/>
            <person name="Kuo A."/>
            <person name="Mondo S."/>
            <person name="Pangilinan J."/>
            <person name="Riley R."/>
            <person name="Labutti K."/>
            <person name="Andreopoulos B."/>
            <person name="Lipzen A."/>
            <person name="Chen C."/>
            <person name="Yanf M."/>
            <person name="Daum C."/>
            <person name="Ng V."/>
            <person name="Clum A."/>
            <person name="Ohm R."/>
            <person name="Martin F."/>
            <person name="Silar P."/>
            <person name="Natvig D."/>
            <person name="Lalanne C."/>
            <person name="Gautier V."/>
            <person name="Ament-Velasquez S.L."/>
            <person name="Kruys A."/>
            <person name="Hutchinson M.I."/>
            <person name="Powell A.J."/>
            <person name="Barry K."/>
            <person name="Miller A.N."/>
            <person name="Grigoriev I.V."/>
            <person name="Debuchy R."/>
            <person name="Gladieux P."/>
            <person name="Thoren M.H."/>
            <person name="Johannesson H."/>
        </authorList>
    </citation>
    <scope>NUCLEOTIDE SEQUENCE</scope>
    <source>
        <strain evidence="1">CBS 731.68</strain>
    </source>
</reference>
<organism evidence="1 2">
    <name type="scientific">Parathielavia appendiculata</name>
    <dbReference type="NCBI Taxonomy" id="2587402"/>
    <lineage>
        <taxon>Eukaryota</taxon>
        <taxon>Fungi</taxon>
        <taxon>Dikarya</taxon>
        <taxon>Ascomycota</taxon>
        <taxon>Pezizomycotina</taxon>
        <taxon>Sordariomycetes</taxon>
        <taxon>Sordariomycetidae</taxon>
        <taxon>Sordariales</taxon>
        <taxon>Chaetomiaceae</taxon>
        <taxon>Parathielavia</taxon>
    </lineage>
</organism>
<comment type="caution">
    <text evidence="1">The sequence shown here is derived from an EMBL/GenBank/DDBJ whole genome shotgun (WGS) entry which is preliminary data.</text>
</comment>
<feature type="non-terminal residue" evidence="1">
    <location>
        <position position="1"/>
    </location>
</feature>
<dbReference type="GeneID" id="87834176"/>
<dbReference type="EMBL" id="MU853225">
    <property type="protein sequence ID" value="KAK4125493.1"/>
    <property type="molecule type" value="Genomic_DNA"/>
</dbReference>
<sequence length="184" mass="21494">PLPRVPGPKLASLTPTGNTNIKSIEELGSSSDKDAYVWKVEIQRSVYALKMSDYFQFNNWQYLRKSPGQALRYALPKSQYYFDYLDHFCCECRIYGRLKEEHREDIAVRAHGYLLLNPQKEEEIIKMIMGIDYEQDHHDSKLNGQNIWVLYEQHRGQPVRAIVKDLARPDCTLFRDQADPANVD</sequence>
<evidence type="ECO:0000313" key="1">
    <source>
        <dbReference type="EMBL" id="KAK4125493.1"/>
    </source>
</evidence>
<gene>
    <name evidence="1" type="ORF">N657DRAFT_708245</name>
</gene>
<accession>A0AAN6U324</accession>
<dbReference type="RefSeq" id="XP_062649264.1">
    <property type="nucleotide sequence ID" value="XM_062797404.1"/>
</dbReference>
<dbReference type="AlphaFoldDB" id="A0AAN6U324"/>
<dbReference type="Proteomes" id="UP001302602">
    <property type="component" value="Unassembled WGS sequence"/>
</dbReference>